<evidence type="ECO:0000313" key="1">
    <source>
        <dbReference type="EMBL" id="EQD29524.1"/>
    </source>
</evidence>
<sequence>CNLSCDFCQNFPISQLDHGREVTFTGLSRIFLDLEKRGAHNINLVTPSHVVPTLLIAIVVAREAGLSIPIVYNSNGFDDVGMLQLLDGLIDIYLPDMKYSEELHARRISKADRYVHFNRLAILEMFRQVGQLVLDEEGIAKKGF</sequence>
<reference evidence="1" key="2">
    <citation type="journal article" date="2014" name="ISME J.">
        <title>Microbial stratification in low pH oxic and suboxic macroscopic growths along an acid mine drainage.</title>
        <authorList>
            <person name="Mendez-Garcia C."/>
            <person name="Mesa V."/>
            <person name="Sprenger R.R."/>
            <person name="Richter M."/>
            <person name="Diez M.S."/>
            <person name="Solano J."/>
            <person name="Bargiela R."/>
            <person name="Golyshina O.V."/>
            <person name="Manteca A."/>
            <person name="Ramos J.L."/>
            <person name="Gallego J.R."/>
            <person name="Llorente I."/>
            <person name="Martins Dos Santos V.A."/>
            <person name="Jensen O.N."/>
            <person name="Pelaez A.I."/>
            <person name="Sanchez J."/>
            <person name="Ferrer M."/>
        </authorList>
    </citation>
    <scope>NUCLEOTIDE SEQUENCE</scope>
</reference>
<organism evidence="1">
    <name type="scientific">mine drainage metagenome</name>
    <dbReference type="NCBI Taxonomy" id="410659"/>
    <lineage>
        <taxon>unclassified sequences</taxon>
        <taxon>metagenomes</taxon>
        <taxon>ecological metagenomes</taxon>
    </lineage>
</organism>
<dbReference type="Gene3D" id="3.20.20.70">
    <property type="entry name" value="Aldolase class I"/>
    <property type="match status" value="1"/>
</dbReference>
<feature type="non-terminal residue" evidence="1">
    <location>
        <position position="1"/>
    </location>
</feature>
<gene>
    <name evidence="1" type="ORF">B1B_18728</name>
</gene>
<name>T0ZLC2_9ZZZZ</name>
<protein>
    <submittedName>
        <fullName evidence="1">Radical SAM domain-containing protein</fullName>
    </submittedName>
</protein>
<dbReference type="InterPro" id="IPR040085">
    <property type="entry name" value="MJ0674-like"/>
</dbReference>
<dbReference type="PANTHER" id="PTHR43075:SF1">
    <property type="entry name" value="FORMATE LYASE ACTIVATING ENZYME, PUTATIVE (AFU_ORTHOLOGUE AFUA_2G15630)-RELATED"/>
    <property type="match status" value="1"/>
</dbReference>
<comment type="caution">
    <text evidence="1">The sequence shown here is derived from an EMBL/GenBank/DDBJ whole genome shotgun (WGS) entry which is preliminary data.</text>
</comment>
<dbReference type="InterPro" id="IPR013785">
    <property type="entry name" value="Aldolase_TIM"/>
</dbReference>
<dbReference type="PANTHER" id="PTHR43075">
    <property type="entry name" value="FORMATE LYASE ACTIVATING ENZYME, PUTATIVE (AFU_ORTHOLOGUE AFUA_2G15630)-RELATED"/>
    <property type="match status" value="1"/>
</dbReference>
<reference evidence="1" key="1">
    <citation type="submission" date="2013-08" db="EMBL/GenBank/DDBJ databases">
        <authorList>
            <person name="Mendez C."/>
            <person name="Richter M."/>
            <person name="Ferrer M."/>
            <person name="Sanchez J."/>
        </authorList>
    </citation>
    <scope>NUCLEOTIDE SEQUENCE</scope>
</reference>
<proteinExistence type="predicted"/>
<dbReference type="SUPFAM" id="SSF102114">
    <property type="entry name" value="Radical SAM enzymes"/>
    <property type="match status" value="1"/>
</dbReference>
<dbReference type="AlphaFoldDB" id="T0ZLC2"/>
<dbReference type="InterPro" id="IPR058240">
    <property type="entry name" value="rSAM_sf"/>
</dbReference>
<dbReference type="EMBL" id="AUZY01012554">
    <property type="protein sequence ID" value="EQD29524.1"/>
    <property type="molecule type" value="Genomic_DNA"/>
</dbReference>
<accession>T0ZLC2</accession>